<dbReference type="EMBL" id="CZBM01000005">
    <property type="protein sequence ID" value="CUQ16256.1"/>
    <property type="molecule type" value="Genomic_DNA"/>
</dbReference>
<evidence type="ECO:0000313" key="14">
    <source>
        <dbReference type="EMBL" id="RHD77301.1"/>
    </source>
</evidence>
<dbReference type="GO" id="GO:0016853">
    <property type="term" value="F:isomerase activity"/>
    <property type="evidence" value="ECO:0007669"/>
    <property type="project" value="UniProtKB-KW"/>
</dbReference>
<reference evidence="20 21" key="5">
    <citation type="journal article" date="2019" name="Nat. Med.">
        <title>A library of human gut bacterial isolates paired with longitudinal multiomics data enables mechanistic microbiome research.</title>
        <authorList>
            <person name="Poyet M."/>
            <person name="Groussin M."/>
            <person name="Gibbons S.M."/>
            <person name="Avila-Pacheco J."/>
            <person name="Jiang X."/>
            <person name="Kearney S.M."/>
            <person name="Perrotta A.R."/>
            <person name="Berdy B."/>
            <person name="Zhao S."/>
            <person name="Lieberman T.D."/>
            <person name="Swanson P.K."/>
            <person name="Smith M."/>
            <person name="Roesemann S."/>
            <person name="Alexander J.E."/>
            <person name="Rich S.A."/>
            <person name="Livny J."/>
            <person name="Vlamakis H."/>
            <person name="Clish C."/>
            <person name="Bullock K."/>
            <person name="Deik A."/>
            <person name="Scott J."/>
            <person name="Pierce K.A."/>
            <person name="Xavier R.J."/>
            <person name="Alm E.J."/>
        </authorList>
    </citation>
    <scope>NUCLEOTIDE SEQUENCE [LARGE SCALE GENOMIC DNA]</scope>
    <source>
        <strain evidence="11 24">BIOML-A10</strain>
        <strain evidence="9 21">BIOML-A11</strain>
        <strain evidence="12 20">BIOML-A20</strain>
        <strain evidence="8 23">BIOML-A41</strain>
        <strain evidence="10 22">BIOML-A9</strain>
    </source>
</reference>
<dbReference type="EMBL" id="JAQMPJ010000007">
    <property type="protein sequence ID" value="MDB9005350.1"/>
    <property type="molecule type" value="Genomic_DNA"/>
</dbReference>
<dbReference type="Proteomes" id="UP000195950">
    <property type="component" value="Unassembled WGS sequence"/>
</dbReference>
<reference evidence="5" key="6">
    <citation type="submission" date="2021-10" db="EMBL/GenBank/DDBJ databases">
        <title>Collection of gut derived symbiotic bacterial strains cultured from healthy donors.</title>
        <authorList>
            <person name="Lin H."/>
            <person name="Littmann E."/>
            <person name="Kohout C."/>
            <person name="Pamer E.G."/>
        </authorList>
    </citation>
    <scope>NUCLEOTIDE SEQUENCE</scope>
    <source>
        <strain evidence="5">DFI.2.94</strain>
    </source>
</reference>
<dbReference type="Proteomes" id="UP000441609">
    <property type="component" value="Unassembled WGS sequence"/>
</dbReference>
<sequence>MTDRRTFLRNISLLTLGGIASQKVMASNPTRSIPATDAISSATAGKKMGLQTYSLGQELLQDMPNGLNRLAKAGYTDLEIFGYREDTGKFGDYNPKNTTFIASKDYKKMVDDAGLRISSSHLTPSLREYTKENMPKFDEFWKKATDIHAELGVSCMVQPSLPRIENEDDAKVVSEIFNRAGEITKKAGILWGYHNHSNEFKRVLKAGEKPEQNPNPWAPPKGTYIEELFLKNTDPDKVMFELDVYWAVMGQQDPVEWMENYPNRFKLLHIKDRWIIGDSGMMNFPNIFKKAYEIGILGYYVELEGDKKGRTQFEGVEKSAAYLQAAPFVK</sequence>
<dbReference type="PANTHER" id="PTHR12110:SF41">
    <property type="entry name" value="INOSOSE DEHYDRATASE"/>
    <property type="match status" value="1"/>
</dbReference>
<dbReference type="EMBL" id="WKMW01000005">
    <property type="protein sequence ID" value="MRY84005.1"/>
    <property type="molecule type" value="Genomic_DNA"/>
</dbReference>
<dbReference type="Proteomes" id="UP000095332">
    <property type="component" value="Unassembled WGS sequence"/>
</dbReference>
<dbReference type="EMBL" id="WKMY01000005">
    <property type="protein sequence ID" value="MRY93430.1"/>
    <property type="molecule type" value="Genomic_DNA"/>
</dbReference>
<dbReference type="Proteomes" id="UP000463337">
    <property type="component" value="Unassembled WGS sequence"/>
</dbReference>
<evidence type="ECO:0000313" key="22">
    <source>
        <dbReference type="Proteomes" id="UP000461276"/>
    </source>
</evidence>
<evidence type="ECO:0000313" key="4">
    <source>
        <dbReference type="EMBL" id="CUQ16256.1"/>
    </source>
</evidence>
<evidence type="ECO:0000313" key="11">
    <source>
        <dbReference type="EMBL" id="MRZ05346.1"/>
    </source>
</evidence>
<evidence type="ECO:0000313" key="16">
    <source>
        <dbReference type="Proteomes" id="UP000095455"/>
    </source>
</evidence>
<reference evidence="14 19" key="4">
    <citation type="submission" date="2018-08" db="EMBL/GenBank/DDBJ databases">
        <title>A genome reference for cultivated species of the human gut microbiota.</title>
        <authorList>
            <person name="Zou Y."/>
            <person name="Xue W."/>
            <person name="Luo G."/>
        </authorList>
    </citation>
    <scope>NUCLEOTIDE SEQUENCE [LARGE SCALE GENOMIC DNA]</scope>
    <source>
        <strain evidence="14 19">AM30-4</strain>
    </source>
</reference>
<dbReference type="EMBL" id="CYXP01000002">
    <property type="protein sequence ID" value="CUM97704.1"/>
    <property type="molecule type" value="Genomic_DNA"/>
</dbReference>
<protein>
    <submittedName>
        <fullName evidence="5 13">Sugar phosphate isomerase</fullName>
    </submittedName>
    <submittedName>
        <fullName evidence="8">TIM barrel protein</fullName>
    </submittedName>
    <submittedName>
        <fullName evidence="4">Xylose isomerase-like TIM barrel</fullName>
    </submittedName>
</protein>
<dbReference type="Proteomes" id="UP001211522">
    <property type="component" value="Unassembled WGS sequence"/>
</dbReference>
<dbReference type="Proteomes" id="UP001210126">
    <property type="component" value="Unassembled WGS sequence"/>
</dbReference>
<evidence type="ECO:0000313" key="15">
    <source>
        <dbReference type="Proteomes" id="UP000095332"/>
    </source>
</evidence>
<reference evidence="15 16" key="1">
    <citation type="submission" date="2015-09" db="EMBL/GenBank/DDBJ databases">
        <authorList>
            <consortium name="Pathogen Informatics"/>
        </authorList>
    </citation>
    <scope>NUCLEOTIDE SEQUENCE [LARGE SCALE GENOMIC DNA]</scope>
    <source>
        <strain evidence="3 16">2789STDY5608822</strain>
        <strain evidence="2 17">2789STDY5608872</strain>
        <strain evidence="4 15">2789STDY5834948</strain>
    </source>
</reference>
<evidence type="ECO:0000313" key="5">
    <source>
        <dbReference type="EMBL" id="MCB6517371.1"/>
    </source>
</evidence>
<dbReference type="OrthoDB" id="9798407at2"/>
<name>A0A174U4I3_PARDI</name>
<dbReference type="Pfam" id="PF01261">
    <property type="entry name" value="AP_endonuc_2"/>
    <property type="match status" value="1"/>
</dbReference>
<reference evidence="18" key="2">
    <citation type="submission" date="2017-04" db="EMBL/GenBank/DDBJ databases">
        <title>Function of individual gut microbiota members based on whole genome sequencing of pure cultures obtained from chicken caecum.</title>
        <authorList>
            <person name="Medvecky M."/>
            <person name="Cejkova D."/>
            <person name="Polansky O."/>
            <person name="Karasova D."/>
            <person name="Kubasova T."/>
            <person name="Cizek A."/>
            <person name="Rychlik I."/>
        </authorList>
    </citation>
    <scope>NUCLEOTIDE SEQUENCE [LARGE SCALE GENOMIC DNA]</scope>
    <source>
        <strain evidence="18">An199</strain>
    </source>
</reference>
<dbReference type="Gene3D" id="3.20.20.150">
    <property type="entry name" value="Divalent-metal-dependent TIM barrel enzymes"/>
    <property type="match status" value="1"/>
</dbReference>
<dbReference type="InterPro" id="IPR013022">
    <property type="entry name" value="Xyl_isomerase-like_TIM-brl"/>
</dbReference>
<dbReference type="PANTHER" id="PTHR12110">
    <property type="entry name" value="HYDROXYPYRUVATE ISOMERASE"/>
    <property type="match status" value="1"/>
</dbReference>
<evidence type="ECO:0000259" key="1">
    <source>
        <dbReference type="Pfam" id="PF01261"/>
    </source>
</evidence>
<gene>
    <name evidence="13" type="ORF">B5F32_00340</name>
    <name evidence="14" type="ORF">DW782_04960</name>
    <name evidence="3" type="ORF">ERS852380_00163</name>
    <name evidence="2" type="ORF">ERS852429_01399</name>
    <name evidence="4" type="ORF">ERS852560_01582</name>
    <name evidence="11" type="ORF">GKD54_03745</name>
    <name evidence="9" type="ORF">GKD58_07030</name>
    <name evidence="8" type="ORF">GKD59_20785</name>
    <name evidence="10" type="ORF">GKD67_09365</name>
    <name evidence="12" type="ORF">GKD70_01665</name>
    <name evidence="5" type="ORF">LI194_06115</name>
    <name evidence="6" type="ORF">PN599_10075</name>
    <name evidence="7" type="ORF">PN612_10170</name>
</gene>
<organism evidence="4 15">
    <name type="scientific">Parabacteroides distasonis</name>
    <dbReference type="NCBI Taxonomy" id="823"/>
    <lineage>
        <taxon>Bacteria</taxon>
        <taxon>Pseudomonadati</taxon>
        <taxon>Bacteroidota</taxon>
        <taxon>Bacteroidia</taxon>
        <taxon>Bacteroidales</taxon>
        <taxon>Tannerellaceae</taxon>
        <taxon>Parabacteroides</taxon>
    </lineage>
</organism>
<evidence type="ECO:0000313" key="24">
    <source>
        <dbReference type="Proteomes" id="UP000471216"/>
    </source>
</evidence>
<dbReference type="EMBL" id="WKLT01000028">
    <property type="protein sequence ID" value="MRY60290.1"/>
    <property type="molecule type" value="Genomic_DNA"/>
</dbReference>
<proteinExistence type="predicted"/>
<evidence type="ECO:0000313" key="8">
    <source>
        <dbReference type="EMBL" id="MRY60290.1"/>
    </source>
</evidence>
<evidence type="ECO:0000313" key="3">
    <source>
        <dbReference type="EMBL" id="CUN37192.1"/>
    </source>
</evidence>
<dbReference type="EMBL" id="QSJN01000002">
    <property type="protein sequence ID" value="RHD77301.1"/>
    <property type="molecule type" value="Genomic_DNA"/>
</dbReference>
<accession>A0A174U4I3</accession>
<evidence type="ECO:0000313" key="20">
    <source>
        <dbReference type="Proteomes" id="UP000441609"/>
    </source>
</evidence>
<evidence type="ECO:0000313" key="21">
    <source>
        <dbReference type="Proteomes" id="UP000450599"/>
    </source>
</evidence>
<keyword evidence="4" id="KW-0413">Isomerase</keyword>
<feature type="domain" description="Xylose isomerase-like TIM barrel" evidence="1">
    <location>
        <begin position="68"/>
        <end position="324"/>
    </location>
</feature>
<evidence type="ECO:0000313" key="7">
    <source>
        <dbReference type="EMBL" id="MDB9138873.1"/>
    </source>
</evidence>
<reference evidence="6" key="7">
    <citation type="submission" date="2023-01" db="EMBL/GenBank/DDBJ databases">
        <title>Human gut microbiome strain richness.</title>
        <authorList>
            <person name="Chen-Liaw A."/>
        </authorList>
    </citation>
    <scope>NUCLEOTIDE SEQUENCE</scope>
    <source>
        <strain evidence="7">D35st1_E5_D35t1_190705</strain>
        <strain evidence="6">RTP21484st1_E5_RTP21484_190118</strain>
    </source>
</reference>
<dbReference type="EMBL" id="WKMX01000003">
    <property type="protein sequence ID" value="MRZ05346.1"/>
    <property type="molecule type" value="Genomic_DNA"/>
</dbReference>
<dbReference type="Proteomes" id="UP000461276">
    <property type="component" value="Unassembled WGS sequence"/>
</dbReference>
<dbReference type="EMBL" id="WKMO01000001">
    <property type="protein sequence ID" value="MSB72012.1"/>
    <property type="molecule type" value="Genomic_DNA"/>
</dbReference>
<evidence type="ECO:0000313" key="19">
    <source>
        <dbReference type="Proteomes" id="UP000284660"/>
    </source>
</evidence>
<evidence type="ECO:0000313" key="12">
    <source>
        <dbReference type="EMBL" id="MSB72012.1"/>
    </source>
</evidence>
<dbReference type="EMBL" id="JAQMPX010000070">
    <property type="protein sequence ID" value="MDB9138873.1"/>
    <property type="molecule type" value="Genomic_DNA"/>
</dbReference>
<evidence type="ECO:0000313" key="2">
    <source>
        <dbReference type="EMBL" id="CUM97704.1"/>
    </source>
</evidence>
<dbReference type="EMBL" id="NFJX01000001">
    <property type="protein sequence ID" value="OUP22686.1"/>
    <property type="molecule type" value="Genomic_DNA"/>
</dbReference>
<evidence type="ECO:0000313" key="18">
    <source>
        <dbReference type="Proteomes" id="UP000195950"/>
    </source>
</evidence>
<evidence type="ECO:0000313" key="23">
    <source>
        <dbReference type="Proteomes" id="UP000463337"/>
    </source>
</evidence>
<dbReference type="Proteomes" id="UP000471216">
    <property type="component" value="Unassembled WGS sequence"/>
</dbReference>
<evidence type="ECO:0000313" key="9">
    <source>
        <dbReference type="EMBL" id="MRY84005.1"/>
    </source>
</evidence>
<dbReference type="EMBL" id="CYYK01000001">
    <property type="protein sequence ID" value="CUN37192.1"/>
    <property type="molecule type" value="Genomic_DNA"/>
</dbReference>
<dbReference type="EMBL" id="JAJCNI010000005">
    <property type="protein sequence ID" value="MCB6517371.1"/>
    <property type="molecule type" value="Genomic_DNA"/>
</dbReference>
<dbReference type="Proteomes" id="UP000284660">
    <property type="component" value="Unassembled WGS sequence"/>
</dbReference>
<evidence type="ECO:0000313" key="13">
    <source>
        <dbReference type="EMBL" id="OUP22686.1"/>
    </source>
</evidence>
<dbReference type="AlphaFoldDB" id="A0A174U4I3"/>
<dbReference type="InterPro" id="IPR050312">
    <property type="entry name" value="IolE/XylAMocC-like"/>
</dbReference>
<dbReference type="Proteomes" id="UP000095591">
    <property type="component" value="Unassembled WGS sequence"/>
</dbReference>
<dbReference type="Proteomes" id="UP000450599">
    <property type="component" value="Unassembled WGS sequence"/>
</dbReference>
<evidence type="ECO:0000313" key="6">
    <source>
        <dbReference type="EMBL" id="MDB9005350.1"/>
    </source>
</evidence>
<dbReference type="SUPFAM" id="SSF51658">
    <property type="entry name" value="Xylose isomerase-like"/>
    <property type="match status" value="1"/>
</dbReference>
<dbReference type="GeneID" id="93523440"/>
<dbReference type="Proteomes" id="UP001198806">
    <property type="component" value="Unassembled WGS sequence"/>
</dbReference>
<reference evidence="13" key="3">
    <citation type="journal article" date="2018" name="BMC Genomics">
        <title>Whole genome sequencing and function prediction of 133 gut anaerobes isolated from chicken caecum in pure cultures.</title>
        <authorList>
            <person name="Medvecky M."/>
            <person name="Cejkova D."/>
            <person name="Polansky O."/>
            <person name="Karasova D."/>
            <person name="Kubasova T."/>
            <person name="Cizek A."/>
            <person name="Rychlik I."/>
        </authorList>
    </citation>
    <scope>NUCLEOTIDE SEQUENCE</scope>
    <source>
        <strain evidence="13">An199</strain>
    </source>
</reference>
<dbReference type="RefSeq" id="WP_005859698.1">
    <property type="nucleotide sequence ID" value="NZ_AP019729.1"/>
</dbReference>
<evidence type="ECO:0000313" key="10">
    <source>
        <dbReference type="EMBL" id="MRY93430.1"/>
    </source>
</evidence>
<dbReference type="InterPro" id="IPR036237">
    <property type="entry name" value="Xyl_isomerase-like_sf"/>
</dbReference>
<evidence type="ECO:0000313" key="17">
    <source>
        <dbReference type="Proteomes" id="UP000095591"/>
    </source>
</evidence>
<dbReference type="Proteomes" id="UP000095455">
    <property type="component" value="Unassembled WGS sequence"/>
</dbReference>